<evidence type="ECO:0000313" key="8">
    <source>
        <dbReference type="Proteomes" id="UP000005444"/>
    </source>
</evidence>
<keyword evidence="5 6" id="KW-0949">S-adenosyl-L-methionine</keyword>
<dbReference type="GO" id="GO:0016279">
    <property type="term" value="F:protein-lysine N-methyltransferase activity"/>
    <property type="evidence" value="ECO:0007669"/>
    <property type="project" value="RHEA"/>
</dbReference>
<dbReference type="eggNOG" id="COG2264">
    <property type="taxonomic scope" value="Bacteria"/>
</dbReference>
<reference evidence="7 8" key="1">
    <citation type="journal article" date="2012" name="J. Bacteriol.">
        <title>Complete Genome Sequence of the Beer Spoilage Organism Pediococcus claussenii ATCC BAA-344T.</title>
        <authorList>
            <person name="Pittet V."/>
            <person name="Abegunde T."/>
            <person name="Marfleet T."/>
            <person name="Haakensen M."/>
            <person name="Morrow K."/>
            <person name="Jayaprakash T."/>
            <person name="Schroeder K."/>
            <person name="Trost B."/>
            <person name="Byrns S."/>
            <person name="Bergsveinson J."/>
            <person name="Kusalik A."/>
            <person name="Ziola B."/>
        </authorList>
    </citation>
    <scope>NUCLEOTIDE SEQUENCE [LARGE SCALE GENOMIC DNA]</scope>
    <source>
        <strain evidence="7 8">ATCC BAA-344</strain>
    </source>
</reference>
<comment type="similarity">
    <text evidence="1 6">Belongs to the methyltransferase superfamily. PrmA family.</text>
</comment>
<organism evidence="7 8">
    <name type="scientific">Pediococcus claussenii (strain ATCC BAA-344 / DSM 14800 / JCM 18046 / KCTC 3811 / LMG 21948 / P06)</name>
    <dbReference type="NCBI Taxonomy" id="701521"/>
    <lineage>
        <taxon>Bacteria</taxon>
        <taxon>Bacillati</taxon>
        <taxon>Bacillota</taxon>
        <taxon>Bacilli</taxon>
        <taxon>Lactobacillales</taxon>
        <taxon>Lactobacillaceae</taxon>
        <taxon>Pediococcus</taxon>
    </lineage>
</organism>
<dbReference type="STRING" id="701521.PECL_966"/>
<dbReference type="PANTHER" id="PTHR43648:SF1">
    <property type="entry name" value="ELECTRON TRANSFER FLAVOPROTEIN BETA SUBUNIT LYSINE METHYLTRANSFERASE"/>
    <property type="match status" value="1"/>
</dbReference>
<dbReference type="Gene3D" id="3.40.50.150">
    <property type="entry name" value="Vaccinia Virus protein VP39"/>
    <property type="match status" value="1"/>
</dbReference>
<dbReference type="HAMAP" id="MF_00735">
    <property type="entry name" value="Methyltr_PrmA"/>
    <property type="match status" value="1"/>
</dbReference>
<gene>
    <name evidence="6 7" type="primary">prmA</name>
    <name evidence="7" type="ordered locus">PECL_966</name>
</gene>
<dbReference type="Proteomes" id="UP000005444">
    <property type="component" value="Chromosome"/>
</dbReference>
<dbReference type="GO" id="GO:0005840">
    <property type="term" value="C:ribosome"/>
    <property type="evidence" value="ECO:0007669"/>
    <property type="project" value="UniProtKB-KW"/>
</dbReference>
<keyword evidence="2 6" id="KW-0963">Cytoplasm</keyword>
<sequence>MNHLDWTEVNVKTTNEAIEAVNSIFEDLGAVGVKIDNALDYQNWQGQNHGELYELKDIPHIKEGAVVSAYYPETTDLQPILATLKRKIQELKTFDLDIGAGEVSMIKVKDDDWATAWKKYYHPVRVTRYITVVPSWESYKPVQQNEHVIRLDPGMAFGTGTHPTTQLCIQALEMTIRGGEKVLDVGTGSGVLSIATKYFGANTVLAYDLDEVAVRAAKENLDLNPISKDVRVAANNLLNGVDERADLIVANILADIIVPLVPQAYRNLNSNGYFLTSGIIADKLDIVLEELKKYNFVITEILSFGEWRAVIAKKKVEL</sequence>
<dbReference type="PIRSF" id="PIRSF000401">
    <property type="entry name" value="RPL11_MTase"/>
    <property type="match status" value="1"/>
</dbReference>
<dbReference type="PANTHER" id="PTHR43648">
    <property type="entry name" value="ELECTRON TRANSFER FLAVOPROTEIN BETA SUBUNIT LYSINE METHYLTRANSFERASE"/>
    <property type="match status" value="1"/>
</dbReference>
<feature type="binding site" evidence="6">
    <location>
        <position position="208"/>
    </location>
    <ligand>
        <name>S-adenosyl-L-methionine</name>
        <dbReference type="ChEBI" id="CHEBI:59789"/>
    </ligand>
</feature>
<dbReference type="EMBL" id="CP003137">
    <property type="protein sequence ID" value="AEV95235.1"/>
    <property type="molecule type" value="Genomic_DNA"/>
</dbReference>
<evidence type="ECO:0000256" key="1">
    <source>
        <dbReference type="ARBA" id="ARBA00009741"/>
    </source>
</evidence>
<dbReference type="EC" id="2.1.1.-" evidence="6"/>
<feature type="binding site" evidence="6">
    <location>
        <position position="165"/>
    </location>
    <ligand>
        <name>S-adenosyl-L-methionine</name>
        <dbReference type="ChEBI" id="CHEBI:59789"/>
    </ligand>
</feature>
<dbReference type="InterPro" id="IPR029063">
    <property type="entry name" value="SAM-dependent_MTases_sf"/>
</dbReference>
<keyword evidence="8" id="KW-1185">Reference proteome</keyword>
<keyword evidence="3 6" id="KW-0489">Methyltransferase</keyword>
<name>G8PDA0_PEDCP</name>
<dbReference type="InterPro" id="IPR004498">
    <property type="entry name" value="Ribosomal_PrmA_MeTrfase"/>
</dbReference>
<evidence type="ECO:0000256" key="6">
    <source>
        <dbReference type="HAMAP-Rule" id="MF_00735"/>
    </source>
</evidence>
<comment type="function">
    <text evidence="6">Methylates ribosomal protein L11.</text>
</comment>
<dbReference type="AlphaFoldDB" id="G8PDA0"/>
<dbReference type="InterPro" id="IPR050078">
    <property type="entry name" value="Ribosomal_L11_MeTrfase_PrmA"/>
</dbReference>
<proteinExistence type="inferred from homology"/>
<dbReference type="HOGENOM" id="CLU_049382_0_1_9"/>
<protein>
    <recommendedName>
        <fullName evidence="6">Ribosomal protein L11 methyltransferase</fullName>
        <shortName evidence="6">L11 Mtase</shortName>
        <ecNumber evidence="6">2.1.1.-</ecNumber>
    </recommendedName>
</protein>
<accession>G8PDA0</accession>
<dbReference type="CDD" id="cd02440">
    <property type="entry name" value="AdoMet_MTases"/>
    <property type="match status" value="1"/>
</dbReference>
<dbReference type="NCBIfam" id="TIGR00406">
    <property type="entry name" value="prmA"/>
    <property type="match status" value="1"/>
</dbReference>
<dbReference type="GO" id="GO:0005737">
    <property type="term" value="C:cytoplasm"/>
    <property type="evidence" value="ECO:0007669"/>
    <property type="project" value="UniProtKB-SubCell"/>
</dbReference>
<feature type="binding site" evidence="6">
    <location>
        <position position="251"/>
    </location>
    <ligand>
        <name>S-adenosyl-L-methionine</name>
        <dbReference type="ChEBI" id="CHEBI:59789"/>
    </ligand>
</feature>
<dbReference type="KEGG" id="pce:PECL_966"/>
<keyword evidence="4 6" id="KW-0808">Transferase</keyword>
<evidence type="ECO:0000256" key="3">
    <source>
        <dbReference type="ARBA" id="ARBA00022603"/>
    </source>
</evidence>
<evidence type="ECO:0000256" key="5">
    <source>
        <dbReference type="ARBA" id="ARBA00022691"/>
    </source>
</evidence>
<comment type="catalytic activity">
    <reaction evidence="6">
        <text>L-lysyl-[protein] + 3 S-adenosyl-L-methionine = N(6),N(6),N(6)-trimethyl-L-lysyl-[protein] + 3 S-adenosyl-L-homocysteine + 3 H(+)</text>
        <dbReference type="Rhea" id="RHEA:54192"/>
        <dbReference type="Rhea" id="RHEA-COMP:9752"/>
        <dbReference type="Rhea" id="RHEA-COMP:13826"/>
        <dbReference type="ChEBI" id="CHEBI:15378"/>
        <dbReference type="ChEBI" id="CHEBI:29969"/>
        <dbReference type="ChEBI" id="CHEBI:57856"/>
        <dbReference type="ChEBI" id="CHEBI:59789"/>
        <dbReference type="ChEBI" id="CHEBI:61961"/>
    </reaction>
</comment>
<keyword evidence="7" id="KW-0687">Ribonucleoprotein</keyword>
<dbReference type="SUPFAM" id="SSF53335">
    <property type="entry name" value="S-adenosyl-L-methionine-dependent methyltransferases"/>
    <property type="match status" value="1"/>
</dbReference>
<evidence type="ECO:0000256" key="4">
    <source>
        <dbReference type="ARBA" id="ARBA00022679"/>
    </source>
</evidence>
<comment type="subcellular location">
    <subcellularLocation>
        <location evidence="6">Cytoplasm</location>
    </subcellularLocation>
</comment>
<feature type="binding site" evidence="6">
    <location>
        <position position="186"/>
    </location>
    <ligand>
        <name>S-adenosyl-L-methionine</name>
        <dbReference type="ChEBI" id="CHEBI:59789"/>
    </ligand>
</feature>
<dbReference type="PATRIC" id="fig|701521.8.peg.914"/>
<keyword evidence="7" id="KW-0689">Ribosomal protein</keyword>
<dbReference type="GO" id="GO:0032259">
    <property type="term" value="P:methylation"/>
    <property type="evidence" value="ECO:0007669"/>
    <property type="project" value="UniProtKB-KW"/>
</dbReference>
<evidence type="ECO:0000256" key="2">
    <source>
        <dbReference type="ARBA" id="ARBA00022490"/>
    </source>
</evidence>
<evidence type="ECO:0000313" key="7">
    <source>
        <dbReference type="EMBL" id="AEV95235.1"/>
    </source>
</evidence>
<dbReference type="Pfam" id="PF06325">
    <property type="entry name" value="PrmA"/>
    <property type="match status" value="1"/>
</dbReference>